<reference evidence="2" key="1">
    <citation type="journal article" date="2018" name="Nat. Microbiol.">
        <title>Leveraging single-cell genomics to expand the fungal tree of life.</title>
        <authorList>
            <person name="Ahrendt S.R."/>
            <person name="Quandt C.A."/>
            <person name="Ciobanu D."/>
            <person name="Clum A."/>
            <person name="Salamov A."/>
            <person name="Andreopoulos B."/>
            <person name="Cheng J.F."/>
            <person name="Woyke T."/>
            <person name="Pelin A."/>
            <person name="Henrissat B."/>
            <person name="Reynolds N.K."/>
            <person name="Benny G.L."/>
            <person name="Smith M.E."/>
            <person name="James T.Y."/>
            <person name="Grigoriev I.V."/>
        </authorList>
    </citation>
    <scope>NUCLEOTIDE SEQUENCE [LARGE SCALE GENOMIC DNA]</scope>
</reference>
<evidence type="ECO:0000313" key="2">
    <source>
        <dbReference type="Proteomes" id="UP000267251"/>
    </source>
</evidence>
<sequence length="192" mass="21257">MTTLDEGTLPSPHITAWLVPPDEASISKLQSWLQKQHSASPTFQTHLTLLAPLPPGDKMIEVTRRLAKQTTPFMVHPTGVSTGPGYFENVMLKVEKTNGLDDLYEKLRKAFPGVQPSSASAFTPHLSLLYGLKDEEERQSAAKEVMNWSGWKESPWDGQASFLADRIVLIDCGGTTEDWNLIETISFQGTTT</sequence>
<dbReference type="Proteomes" id="UP000267251">
    <property type="component" value="Unassembled WGS sequence"/>
</dbReference>
<dbReference type="OrthoDB" id="10342914at2759"/>
<dbReference type="EMBL" id="KZ988015">
    <property type="protein sequence ID" value="RKP13459.1"/>
    <property type="molecule type" value="Genomic_DNA"/>
</dbReference>
<protein>
    <submittedName>
        <fullName evidence="1">RNA ligase/cyclic nucleotide phosphodiesterase</fullName>
    </submittedName>
</protein>
<keyword evidence="1" id="KW-0436">Ligase</keyword>
<dbReference type="PANTHER" id="PTHR28141">
    <property type="entry name" value="2',3'-CYCLIC-NUCLEOTIDE 3'-PHOSPHODIESTERASE"/>
    <property type="match status" value="1"/>
</dbReference>
<name>A0A4V1IY63_9FUNG</name>
<dbReference type="AlphaFoldDB" id="A0A4V1IY63"/>
<accession>A0A4V1IY63</accession>
<evidence type="ECO:0000313" key="1">
    <source>
        <dbReference type="EMBL" id="RKP13459.1"/>
    </source>
</evidence>
<dbReference type="InterPro" id="IPR012386">
    <property type="entry name" value="Cyclic-nucl_3Pdiesterase"/>
</dbReference>
<organism evidence="1 2">
    <name type="scientific">Piptocephalis cylindrospora</name>
    <dbReference type="NCBI Taxonomy" id="1907219"/>
    <lineage>
        <taxon>Eukaryota</taxon>
        <taxon>Fungi</taxon>
        <taxon>Fungi incertae sedis</taxon>
        <taxon>Zoopagomycota</taxon>
        <taxon>Zoopagomycotina</taxon>
        <taxon>Zoopagomycetes</taxon>
        <taxon>Zoopagales</taxon>
        <taxon>Piptocephalidaceae</taxon>
        <taxon>Piptocephalis</taxon>
    </lineage>
</organism>
<dbReference type="GO" id="GO:0004113">
    <property type="term" value="F:2',3'-cyclic-nucleotide 3'-phosphodiesterase activity"/>
    <property type="evidence" value="ECO:0007669"/>
    <property type="project" value="TreeGrafter"/>
</dbReference>
<dbReference type="InterPro" id="IPR009097">
    <property type="entry name" value="Cyclic_Pdiesterase"/>
</dbReference>
<dbReference type="Gene3D" id="3.90.1140.10">
    <property type="entry name" value="Cyclic phosphodiesterase"/>
    <property type="match status" value="1"/>
</dbReference>
<dbReference type="SUPFAM" id="SSF55144">
    <property type="entry name" value="LigT-like"/>
    <property type="match status" value="1"/>
</dbReference>
<dbReference type="GO" id="GO:0016874">
    <property type="term" value="F:ligase activity"/>
    <property type="evidence" value="ECO:0007669"/>
    <property type="project" value="UniProtKB-KW"/>
</dbReference>
<keyword evidence="2" id="KW-1185">Reference proteome</keyword>
<dbReference type="PANTHER" id="PTHR28141:SF1">
    <property type="entry name" value="2',3'-CYCLIC-NUCLEOTIDE 3'-PHOSPHODIESTERASE"/>
    <property type="match status" value="1"/>
</dbReference>
<proteinExistence type="predicted"/>
<dbReference type="GO" id="GO:0009187">
    <property type="term" value="P:cyclic nucleotide metabolic process"/>
    <property type="evidence" value="ECO:0007669"/>
    <property type="project" value="TreeGrafter"/>
</dbReference>
<gene>
    <name evidence="1" type="ORF">BJ684DRAFT_10024</name>
</gene>
<dbReference type="Pfam" id="PF07823">
    <property type="entry name" value="CPDase"/>
    <property type="match status" value="1"/>
</dbReference>